<organism evidence="2 3">
    <name type="scientific">Candidatus Desulfobacillus denitrificans</name>
    <dbReference type="NCBI Taxonomy" id="2608985"/>
    <lineage>
        <taxon>Bacteria</taxon>
        <taxon>Pseudomonadati</taxon>
        <taxon>Pseudomonadota</taxon>
        <taxon>Betaproteobacteria</taxon>
        <taxon>Candidatus Desulfobacillus</taxon>
    </lineage>
</organism>
<dbReference type="AlphaFoldDB" id="A0A809QWH4"/>
<feature type="compositionally biased region" description="Basic and acidic residues" evidence="1">
    <location>
        <begin position="1"/>
        <end position="25"/>
    </location>
</feature>
<gene>
    <name evidence="2" type="ORF">DSYM_04890</name>
</gene>
<dbReference type="Gene3D" id="1.25.40.10">
    <property type="entry name" value="Tetratricopeptide repeat domain"/>
    <property type="match status" value="1"/>
</dbReference>
<proteinExistence type="predicted"/>
<reference evidence="2" key="1">
    <citation type="journal article" name="DNA Res.">
        <title>The physiological potential of anammox bacteria as revealed by their core genome structure.</title>
        <authorList>
            <person name="Okubo T."/>
            <person name="Toyoda A."/>
            <person name="Fukuhara K."/>
            <person name="Uchiyama I."/>
            <person name="Harigaya Y."/>
            <person name="Kuroiwa M."/>
            <person name="Suzuki T."/>
            <person name="Murakami Y."/>
            <person name="Suwa Y."/>
            <person name="Takami H."/>
        </authorList>
    </citation>
    <scope>NUCLEOTIDE SEQUENCE</scope>
    <source>
        <strain evidence="2">317325-3</strain>
    </source>
</reference>
<evidence type="ECO:0000256" key="1">
    <source>
        <dbReference type="SAM" id="MobiDB-lite"/>
    </source>
</evidence>
<dbReference type="KEGG" id="ddz:DSYM_04890"/>
<dbReference type="Pfam" id="PF14559">
    <property type="entry name" value="TPR_19"/>
    <property type="match status" value="1"/>
</dbReference>
<sequence>MREPPQPARKEASRTRNQEKGEGGLRVETSLGSLSSSAGAAAGDDSRIEKKMRMSTPNERAENEYRRALGLVNQGRVQEGMAVLRGALREDPGHAGSRLALFGLLVEQQRLEEAEALLQEALARNSSQPQLASRLARLQLERGDVRGAEDTLNKAAGAAAGNAEYRAFHAAVLQRLTLHREAVAEYQAALRLSPQAGVWWMGLGISLEADGKQAEAKDAFQRARATGTLSAELNAFVDQKLKRLQ</sequence>
<dbReference type="Pfam" id="PF13432">
    <property type="entry name" value="TPR_16"/>
    <property type="match status" value="1"/>
</dbReference>
<dbReference type="InterPro" id="IPR011990">
    <property type="entry name" value="TPR-like_helical_dom_sf"/>
</dbReference>
<dbReference type="Proteomes" id="UP000662914">
    <property type="component" value="Chromosome"/>
</dbReference>
<dbReference type="EMBL" id="AP021857">
    <property type="protein sequence ID" value="BBO19790.1"/>
    <property type="molecule type" value="Genomic_DNA"/>
</dbReference>
<protein>
    <recommendedName>
        <fullName evidence="4">Tetratricopeptide repeat protein</fullName>
    </recommendedName>
</protein>
<feature type="region of interest" description="Disordered" evidence="1">
    <location>
        <begin position="1"/>
        <end position="62"/>
    </location>
</feature>
<evidence type="ECO:0000313" key="2">
    <source>
        <dbReference type="EMBL" id="BBO19790.1"/>
    </source>
</evidence>
<name>A0A809QWH4_9PROT</name>
<dbReference type="PANTHER" id="PTHR12558">
    <property type="entry name" value="CELL DIVISION CYCLE 16,23,27"/>
    <property type="match status" value="1"/>
</dbReference>
<evidence type="ECO:0008006" key="4">
    <source>
        <dbReference type="Google" id="ProtNLM"/>
    </source>
</evidence>
<feature type="compositionally biased region" description="Low complexity" evidence="1">
    <location>
        <begin position="30"/>
        <end position="43"/>
    </location>
</feature>
<dbReference type="PANTHER" id="PTHR12558:SF33">
    <property type="entry name" value="BLL7664 PROTEIN"/>
    <property type="match status" value="1"/>
</dbReference>
<evidence type="ECO:0000313" key="3">
    <source>
        <dbReference type="Proteomes" id="UP000662914"/>
    </source>
</evidence>
<accession>A0A809QWH4</accession>
<dbReference type="SUPFAM" id="SSF48452">
    <property type="entry name" value="TPR-like"/>
    <property type="match status" value="1"/>
</dbReference>